<keyword evidence="1" id="KW-0732">Signal</keyword>
<dbReference type="STRING" id="1335309.GA0116948_106115"/>
<organism evidence="2 3">
    <name type="scientific">Chitinophaga costaii</name>
    <dbReference type="NCBI Taxonomy" id="1335309"/>
    <lineage>
        <taxon>Bacteria</taxon>
        <taxon>Pseudomonadati</taxon>
        <taxon>Bacteroidota</taxon>
        <taxon>Chitinophagia</taxon>
        <taxon>Chitinophagales</taxon>
        <taxon>Chitinophagaceae</taxon>
        <taxon>Chitinophaga</taxon>
    </lineage>
</organism>
<accession>A0A1C4DUJ3</accession>
<dbReference type="AlphaFoldDB" id="A0A1C4DUJ3"/>
<dbReference type="PROSITE" id="PS51257">
    <property type="entry name" value="PROKAR_LIPOPROTEIN"/>
    <property type="match status" value="1"/>
</dbReference>
<feature type="signal peptide" evidence="1">
    <location>
        <begin position="1"/>
        <end position="26"/>
    </location>
</feature>
<evidence type="ECO:0000256" key="1">
    <source>
        <dbReference type="SAM" id="SignalP"/>
    </source>
</evidence>
<proteinExistence type="predicted"/>
<dbReference type="Proteomes" id="UP000242818">
    <property type="component" value="Unassembled WGS sequence"/>
</dbReference>
<feature type="chain" id="PRO_5008690774" description="Lipoprotein" evidence="1">
    <location>
        <begin position="27"/>
        <end position="279"/>
    </location>
</feature>
<protein>
    <recommendedName>
        <fullName evidence="4">Lipoprotein</fullName>
    </recommendedName>
</protein>
<dbReference type="EMBL" id="FMAR01000006">
    <property type="protein sequence ID" value="SCC34940.1"/>
    <property type="molecule type" value="Genomic_DNA"/>
</dbReference>
<evidence type="ECO:0000313" key="3">
    <source>
        <dbReference type="Proteomes" id="UP000242818"/>
    </source>
</evidence>
<dbReference type="RefSeq" id="WP_089711984.1">
    <property type="nucleotide sequence ID" value="NZ_FMAR01000006.1"/>
</dbReference>
<gene>
    <name evidence="2" type="ORF">GA0116948_106115</name>
</gene>
<dbReference type="OrthoDB" id="1114031at2"/>
<keyword evidence="3" id="KW-1185">Reference proteome</keyword>
<sequence>MKTYFSTNRVLASAALGLGMMTVFFACKKDNKNDANTTSNVVATNNAIAAIGNESTASASYSDVFEVGYQGTSSVTDDGRTTTATTEPSQYYGYTYTVVPVMGWPKTFTLDFGDGSVGQDGNTRSGKIIVNMPHAFAVPGNTIEITTENYTVNGIKVEGTETLTNNSNQSALNFNQLITGSITVDDTTSFDYSSTKNLIVDNDGFKLLGNAKLVYPTGDSASITITDTLVKNWSCAHIAKGKATITRGKISGTIDYGNGICDDSATVVVGNNTKYINIW</sequence>
<reference evidence="2 3" key="1">
    <citation type="submission" date="2016-08" db="EMBL/GenBank/DDBJ databases">
        <authorList>
            <person name="Seilhamer J.J."/>
        </authorList>
    </citation>
    <scope>NUCLEOTIDE SEQUENCE [LARGE SCALE GENOMIC DNA]</scope>
    <source>
        <strain evidence="2 3">A37T2</strain>
    </source>
</reference>
<evidence type="ECO:0000313" key="2">
    <source>
        <dbReference type="EMBL" id="SCC34940.1"/>
    </source>
</evidence>
<name>A0A1C4DUJ3_9BACT</name>
<evidence type="ECO:0008006" key="4">
    <source>
        <dbReference type="Google" id="ProtNLM"/>
    </source>
</evidence>